<dbReference type="SMART" id="SM00510">
    <property type="entry name" value="TFS2M"/>
    <property type="match status" value="1"/>
</dbReference>
<evidence type="ECO:0000256" key="5">
    <source>
        <dbReference type="PROSITE-ProRule" id="PRU00472"/>
    </source>
</evidence>
<reference evidence="9" key="2">
    <citation type="submission" date="2012-10" db="EMBL/GenBank/DDBJ databases">
        <authorList>
            <consortium name="The Broad Institute Genome Sequencing Platform"/>
            <consortium name="The Broad Institute Genome Sequencing Center for Infectious Disease"/>
            <person name="Cuomo C."/>
            <person name="Troemel E."/>
            <person name="Walker B."/>
            <person name="Young S.K."/>
            <person name="Zeng Q."/>
            <person name="Gargeya S."/>
            <person name="Fitzgerald M."/>
            <person name="Haas B."/>
            <person name="Abouelleil A."/>
            <person name="Alvarado L."/>
            <person name="Arachchi H.M."/>
            <person name="Berlin A.M."/>
            <person name="Chapman S.B."/>
            <person name="Goldberg J."/>
            <person name="Griggs A."/>
            <person name="Gujja S."/>
            <person name="Hansen M."/>
            <person name="Howarth C."/>
            <person name="Imamovic A."/>
            <person name="Larimer J."/>
            <person name="McCowan C."/>
            <person name="Murphy C."/>
            <person name="Neiman D."/>
            <person name="Pearson M."/>
            <person name="Priest M."/>
            <person name="Roberts A."/>
            <person name="Saif S."/>
            <person name="Shea T."/>
            <person name="Sisk P."/>
            <person name="Sykes S."/>
            <person name="Wortman J."/>
            <person name="Nusbaum C."/>
            <person name="Birren B."/>
        </authorList>
    </citation>
    <scope>NUCLEOTIDE SEQUENCE</scope>
    <source>
        <strain evidence="9">ERTm6</strain>
    </source>
</reference>
<dbReference type="GO" id="GO:0006368">
    <property type="term" value="P:transcription elongation by RNA polymerase II"/>
    <property type="evidence" value="ECO:0007669"/>
    <property type="project" value="TreeGrafter"/>
</dbReference>
<dbReference type="AlphaFoldDB" id="H8ZD42"/>
<keyword evidence="1" id="KW-0479">Metal-binding</keyword>
<keyword evidence="10" id="KW-1185">Reference proteome</keyword>
<evidence type="ECO:0000256" key="1">
    <source>
        <dbReference type="ARBA" id="ARBA00022723"/>
    </source>
</evidence>
<dbReference type="SMART" id="SM00440">
    <property type="entry name" value="ZnF_C2C2"/>
    <property type="match status" value="1"/>
</dbReference>
<gene>
    <name evidence="8" type="ORF">NERG_01513</name>
    <name evidence="9" type="ORF">NESG_00376</name>
</gene>
<dbReference type="Pfam" id="PF01096">
    <property type="entry name" value="Zn_ribbon_TFIIS"/>
    <property type="match status" value="1"/>
</dbReference>
<dbReference type="InterPro" id="IPR036575">
    <property type="entry name" value="TFIIS_cen_dom_sf"/>
</dbReference>
<dbReference type="PANTHER" id="PTHR11477">
    <property type="entry name" value="TRANSCRIPTION FACTOR S-II ZINC FINGER DOMAIN-CONTAINING PROTEIN"/>
    <property type="match status" value="1"/>
</dbReference>
<evidence type="ECO:0000259" key="7">
    <source>
        <dbReference type="PROSITE" id="PS51321"/>
    </source>
</evidence>
<dbReference type="Proteomes" id="UP000054524">
    <property type="component" value="Unassembled WGS sequence"/>
</dbReference>
<sequence>MDCPATRRRCKEEFMKVFGQQLEGTDPERSTLLGNLLEEEIHRTTTTRTDYGTLFRTKYLNLKDASNKWLCTSVYNGVLEIDKFIAMTGEDMKSKELKELEAKIFQRALLDTTIAQQEAETDIFFCTKCKQRKCTYRQLQTRSADEPMTTYVHCVVCKNNWKFC</sequence>
<dbReference type="PIRSF" id="PIRSF006704">
    <property type="entry name" value="TF_IIS"/>
    <property type="match status" value="1"/>
</dbReference>
<name>H8ZD42_NEMA1</name>
<dbReference type="EMBL" id="AKIJ01000001">
    <property type="protein sequence ID" value="KFG27298.1"/>
    <property type="molecule type" value="Genomic_DNA"/>
</dbReference>
<dbReference type="GO" id="GO:0006362">
    <property type="term" value="P:transcription elongation by RNA polymerase I"/>
    <property type="evidence" value="ECO:0007669"/>
    <property type="project" value="TreeGrafter"/>
</dbReference>
<evidence type="ECO:0000256" key="2">
    <source>
        <dbReference type="ARBA" id="ARBA00022771"/>
    </source>
</evidence>
<dbReference type="GO" id="GO:0005634">
    <property type="term" value="C:nucleus"/>
    <property type="evidence" value="ECO:0007669"/>
    <property type="project" value="TreeGrafter"/>
</dbReference>
<dbReference type="Proteomes" id="UP000005622">
    <property type="component" value="Unassembled WGS sequence"/>
</dbReference>
<keyword evidence="3" id="KW-0862">Zinc</keyword>
<dbReference type="InterPro" id="IPR003618">
    <property type="entry name" value="TFIIS_cen_dom"/>
</dbReference>
<dbReference type="Gene3D" id="2.20.25.10">
    <property type="match status" value="1"/>
</dbReference>
<evidence type="ECO:0000313" key="9">
    <source>
        <dbReference type="EMBL" id="KFG27298.1"/>
    </source>
</evidence>
<dbReference type="EMBL" id="JH604636">
    <property type="protein sequence ID" value="EHY65067.1"/>
    <property type="molecule type" value="Genomic_DNA"/>
</dbReference>
<feature type="domain" description="TFIIS-type" evidence="6">
    <location>
        <begin position="122"/>
        <end position="162"/>
    </location>
</feature>
<reference evidence="9 10" key="3">
    <citation type="journal article" date="2014" name="Genome Announc.">
        <title>Genome Sequence of the Microsporidian Species Nematocida sp1 Strain ERTm6 (ATCC PRA-372).</title>
        <authorList>
            <person name="Bakowski M.A."/>
            <person name="Priest M."/>
            <person name="Young S."/>
            <person name="Cuomo C.A."/>
            <person name="Troemel E.R."/>
        </authorList>
    </citation>
    <scope>NUCLEOTIDE SEQUENCE [LARGE SCALE GENOMIC DNA]</scope>
    <source>
        <strain evidence="9 10">ERTm6</strain>
    </source>
</reference>
<dbReference type="CDD" id="cd13749">
    <property type="entry name" value="Zn-ribbon_TFIIS"/>
    <property type="match status" value="1"/>
</dbReference>
<keyword evidence="8" id="KW-0648">Protein biosynthesis</keyword>
<dbReference type="GO" id="GO:0000977">
    <property type="term" value="F:RNA polymerase II transcription regulatory region sequence-specific DNA binding"/>
    <property type="evidence" value="ECO:0007669"/>
    <property type="project" value="TreeGrafter"/>
</dbReference>
<dbReference type="GO" id="GO:0008270">
    <property type="term" value="F:zinc ion binding"/>
    <property type="evidence" value="ECO:0007669"/>
    <property type="project" value="UniProtKB-KW"/>
</dbReference>
<dbReference type="InterPro" id="IPR001222">
    <property type="entry name" value="Znf_TFIIS"/>
</dbReference>
<keyword evidence="8" id="KW-0251">Elongation factor</keyword>
<dbReference type="GO" id="GO:0031564">
    <property type="term" value="P:transcription antitermination"/>
    <property type="evidence" value="ECO:0007669"/>
    <property type="project" value="TreeGrafter"/>
</dbReference>
<dbReference type="PANTHER" id="PTHR11477:SF0">
    <property type="entry name" value="IP08861P-RELATED"/>
    <property type="match status" value="1"/>
</dbReference>
<keyword evidence="4" id="KW-0539">Nucleus</keyword>
<dbReference type="GO" id="GO:0031440">
    <property type="term" value="P:regulation of mRNA 3'-end processing"/>
    <property type="evidence" value="ECO:0007669"/>
    <property type="project" value="TreeGrafter"/>
</dbReference>
<dbReference type="Gene3D" id="1.10.472.30">
    <property type="entry name" value="Transcription elongation factor S-II, central domain"/>
    <property type="match status" value="1"/>
</dbReference>
<dbReference type="SUPFAM" id="SSF46942">
    <property type="entry name" value="Elongation factor TFIIS domain 2"/>
    <property type="match status" value="1"/>
</dbReference>
<accession>A0A086J580</accession>
<dbReference type="Pfam" id="PF07500">
    <property type="entry name" value="TFIIS_M"/>
    <property type="match status" value="1"/>
</dbReference>
<keyword evidence="2 5" id="KW-0863">Zinc-finger</keyword>
<dbReference type="STRING" id="944018.H8ZD42"/>
<dbReference type="SUPFAM" id="SSF57783">
    <property type="entry name" value="Zinc beta-ribbon"/>
    <property type="match status" value="1"/>
</dbReference>
<dbReference type="GO" id="GO:0001139">
    <property type="term" value="F:RNA polymerase II complex recruiting activity"/>
    <property type="evidence" value="ECO:0007669"/>
    <property type="project" value="TreeGrafter"/>
</dbReference>
<evidence type="ECO:0000256" key="4">
    <source>
        <dbReference type="ARBA" id="ARBA00023242"/>
    </source>
</evidence>
<accession>H8ZD42</accession>
<feature type="domain" description="TFIIS central" evidence="7">
    <location>
        <begin position="6"/>
        <end position="120"/>
    </location>
</feature>
<evidence type="ECO:0000256" key="3">
    <source>
        <dbReference type="ARBA" id="ARBA00022833"/>
    </source>
</evidence>
<organism evidence="8">
    <name type="scientific">Nematocida ausubeli (strain ATCC PRA-371 / ERTm2)</name>
    <name type="common">Nematode killer fungus</name>
    <dbReference type="NCBI Taxonomy" id="1913371"/>
    <lineage>
        <taxon>Eukaryota</taxon>
        <taxon>Fungi</taxon>
        <taxon>Fungi incertae sedis</taxon>
        <taxon>Microsporidia</taxon>
        <taxon>Nematocida</taxon>
    </lineage>
</organism>
<reference evidence="8" key="1">
    <citation type="submission" date="2011-03" db="EMBL/GenBank/DDBJ databases">
        <title>The Genome Sequence of Nematocida sp1 strain ERTm2.</title>
        <authorList>
            <consortium name="The Broad Institute Genome Sequencing Platform"/>
            <consortium name="The Broad Institute Genome Sequencing Center for Infectious Disease"/>
            <person name="Cuomo C."/>
            <person name="Troemel E."/>
            <person name="Young S.K."/>
            <person name="Zeng Q."/>
            <person name="Gargeya S."/>
            <person name="Fitzgerald M."/>
            <person name="Haas B."/>
            <person name="Abouelleil A."/>
            <person name="Alvarado L."/>
            <person name="Arachchi H.M."/>
            <person name="Berlin A."/>
            <person name="Brown A."/>
            <person name="Chapman S.B."/>
            <person name="Chen Z."/>
            <person name="Dunbar C."/>
            <person name="Freedman E."/>
            <person name="Gearin G."/>
            <person name="Gellesch M."/>
            <person name="Goldberg J."/>
            <person name="Griggs A."/>
            <person name="Gujja S."/>
            <person name="Heilman E.R."/>
            <person name="Heiman D."/>
            <person name="Howarth C."/>
            <person name="Larson L."/>
            <person name="Lui A."/>
            <person name="MacDonald P.J.P."/>
            <person name="Mehta T."/>
            <person name="Montmayeur A."/>
            <person name="Murphy C."/>
            <person name="Neiman D."/>
            <person name="Pearson M."/>
            <person name="Priest M."/>
            <person name="Roberts A."/>
            <person name="Saif S."/>
            <person name="Shea T."/>
            <person name="Shenoy N."/>
            <person name="Sisk P."/>
            <person name="Stolte C."/>
            <person name="Sykes S."/>
            <person name="White J."/>
            <person name="Yandava C."/>
            <person name="Wortman J."/>
            <person name="Nusbaum C."/>
            <person name="Birren B."/>
        </authorList>
    </citation>
    <scope>NUCLEOTIDE SEQUENCE</scope>
    <source>
        <strain evidence="8">ERTm2</strain>
    </source>
</reference>
<evidence type="ECO:0000313" key="10">
    <source>
        <dbReference type="Proteomes" id="UP000054524"/>
    </source>
</evidence>
<dbReference type="PROSITE" id="PS00466">
    <property type="entry name" value="ZF_TFIIS_1"/>
    <property type="match status" value="1"/>
</dbReference>
<dbReference type="OrthoDB" id="44867at2759"/>
<evidence type="ECO:0000313" key="8">
    <source>
        <dbReference type="EMBL" id="EHY65067.1"/>
    </source>
</evidence>
<dbReference type="HOGENOM" id="CLU_037637_4_1_1"/>
<dbReference type="InterPro" id="IPR035100">
    <property type="entry name" value="TF_IIS-typ"/>
</dbReference>
<dbReference type="GO" id="GO:0003746">
    <property type="term" value="F:translation elongation factor activity"/>
    <property type="evidence" value="ECO:0007669"/>
    <property type="project" value="UniProtKB-KW"/>
</dbReference>
<dbReference type="PROSITE" id="PS51133">
    <property type="entry name" value="ZF_TFIIS_2"/>
    <property type="match status" value="1"/>
</dbReference>
<proteinExistence type="predicted"/>
<dbReference type="PROSITE" id="PS51321">
    <property type="entry name" value="TFIIS_CENTRAL"/>
    <property type="match status" value="1"/>
</dbReference>
<protein>
    <submittedName>
        <fullName evidence="8">Transcription elongation factor A</fullName>
    </submittedName>
</protein>
<evidence type="ECO:0000259" key="6">
    <source>
        <dbReference type="PROSITE" id="PS51133"/>
    </source>
</evidence>